<keyword evidence="11" id="KW-1185">Reference proteome</keyword>
<feature type="transmembrane region" description="Helical" evidence="8">
    <location>
        <begin position="79"/>
        <end position="104"/>
    </location>
</feature>
<evidence type="ECO:0000256" key="5">
    <source>
        <dbReference type="ARBA" id="ARBA00022989"/>
    </source>
</evidence>
<evidence type="ECO:0000256" key="8">
    <source>
        <dbReference type="SAM" id="Phobius"/>
    </source>
</evidence>
<protein>
    <submittedName>
        <fullName evidence="10">Sugar transferase</fullName>
        <ecNumber evidence="10">2.7.8.-</ecNumber>
    </submittedName>
</protein>
<evidence type="ECO:0000256" key="3">
    <source>
        <dbReference type="ARBA" id="ARBA00022679"/>
    </source>
</evidence>
<feature type="compositionally biased region" description="Low complexity" evidence="7">
    <location>
        <begin position="18"/>
        <end position="37"/>
    </location>
</feature>
<accession>A0ABW4XBY7</accession>
<evidence type="ECO:0000313" key="11">
    <source>
        <dbReference type="Proteomes" id="UP001597402"/>
    </source>
</evidence>
<name>A0ABW4XBY7_9ACTN</name>
<feature type="transmembrane region" description="Helical" evidence="8">
    <location>
        <begin position="141"/>
        <end position="161"/>
    </location>
</feature>
<dbReference type="PANTHER" id="PTHR30576:SF10">
    <property type="entry name" value="SLL5057 PROTEIN"/>
    <property type="match status" value="1"/>
</dbReference>
<evidence type="ECO:0000256" key="4">
    <source>
        <dbReference type="ARBA" id="ARBA00022692"/>
    </source>
</evidence>
<dbReference type="EMBL" id="JBHUHP010000009">
    <property type="protein sequence ID" value="MFD2091849.1"/>
    <property type="molecule type" value="Genomic_DNA"/>
</dbReference>
<feature type="transmembrane region" description="Helical" evidence="8">
    <location>
        <begin position="47"/>
        <end position="67"/>
    </location>
</feature>
<dbReference type="Proteomes" id="UP001597402">
    <property type="component" value="Unassembled WGS sequence"/>
</dbReference>
<keyword evidence="3 10" id="KW-0808">Transferase</keyword>
<evidence type="ECO:0000256" key="7">
    <source>
        <dbReference type="SAM" id="MobiDB-lite"/>
    </source>
</evidence>
<evidence type="ECO:0000313" key="10">
    <source>
        <dbReference type="EMBL" id="MFD2091849.1"/>
    </source>
</evidence>
<dbReference type="GO" id="GO:0016740">
    <property type="term" value="F:transferase activity"/>
    <property type="evidence" value="ECO:0007669"/>
    <property type="project" value="UniProtKB-KW"/>
</dbReference>
<keyword evidence="6 8" id="KW-0472">Membrane</keyword>
<feature type="domain" description="Bacterial sugar transferase" evidence="9">
    <location>
        <begin position="311"/>
        <end position="499"/>
    </location>
</feature>
<dbReference type="PANTHER" id="PTHR30576">
    <property type="entry name" value="COLANIC BIOSYNTHESIS UDP-GLUCOSE LIPID CARRIER TRANSFERASE"/>
    <property type="match status" value="1"/>
</dbReference>
<evidence type="ECO:0000256" key="1">
    <source>
        <dbReference type="ARBA" id="ARBA00004141"/>
    </source>
</evidence>
<dbReference type="Pfam" id="PF13727">
    <property type="entry name" value="CoA_binding_3"/>
    <property type="match status" value="1"/>
</dbReference>
<keyword evidence="5 8" id="KW-1133">Transmembrane helix</keyword>
<feature type="transmembrane region" description="Helical" evidence="8">
    <location>
        <begin position="317"/>
        <end position="337"/>
    </location>
</feature>
<dbReference type="RefSeq" id="WP_376874556.1">
    <property type="nucleotide sequence ID" value="NZ_JBHUHP010000009.1"/>
</dbReference>
<comment type="similarity">
    <text evidence="2">Belongs to the bacterial sugar transferase family.</text>
</comment>
<dbReference type="Pfam" id="PF02397">
    <property type="entry name" value="Bac_transf"/>
    <property type="match status" value="1"/>
</dbReference>
<dbReference type="NCBIfam" id="TIGR03025">
    <property type="entry name" value="EPS_sugtrans"/>
    <property type="match status" value="1"/>
</dbReference>
<comment type="subcellular location">
    <subcellularLocation>
        <location evidence="1">Membrane</location>
        <topology evidence="1">Multi-pass membrane protein</topology>
    </subcellularLocation>
</comment>
<feature type="transmembrane region" description="Helical" evidence="8">
    <location>
        <begin position="116"/>
        <end position="135"/>
    </location>
</feature>
<organism evidence="10 11">
    <name type="scientific">Blastococcus deserti</name>
    <dbReference type="NCBI Taxonomy" id="2259033"/>
    <lineage>
        <taxon>Bacteria</taxon>
        <taxon>Bacillati</taxon>
        <taxon>Actinomycetota</taxon>
        <taxon>Actinomycetes</taxon>
        <taxon>Geodermatophilales</taxon>
        <taxon>Geodermatophilaceae</taxon>
        <taxon>Blastococcus</taxon>
    </lineage>
</organism>
<dbReference type="InterPro" id="IPR003362">
    <property type="entry name" value="Bact_transf"/>
</dbReference>
<dbReference type="EC" id="2.7.8.-" evidence="10"/>
<feature type="region of interest" description="Disordered" evidence="7">
    <location>
        <begin position="1"/>
        <end position="37"/>
    </location>
</feature>
<evidence type="ECO:0000256" key="6">
    <source>
        <dbReference type="ARBA" id="ARBA00023136"/>
    </source>
</evidence>
<keyword evidence="4 8" id="KW-0812">Transmembrane</keyword>
<gene>
    <name evidence="10" type="ORF">ACFSHS_09735</name>
</gene>
<comment type="caution">
    <text evidence="10">The sequence shown here is derived from an EMBL/GenBank/DDBJ whole genome shotgun (WGS) entry which is preliminary data.</text>
</comment>
<evidence type="ECO:0000256" key="2">
    <source>
        <dbReference type="ARBA" id="ARBA00006464"/>
    </source>
</evidence>
<sequence>MTSAADARTEPPAPLLPAPRAELPTSASATPLAPATAGPPMRRWIRCYVAAAVAADALAMLAATQLVDALPITVQLGPMAWTSLLLFPAIWVLAVSLAHGYEAGDLGAGDAEFRSLLRAGLVVMAAVSFASYTLQLELSRGFVVVALPAGVVLSALGRYALRRRLHHLRLRGRCMRTVVAVGREGAVLELVRQLRRDRHCGMDVRAVCVPDPARADQLRAEGVVVVGDLGDVADAVRALGADTVAVTNSSETAAAYLRRLSWDLEGSGVELLVAPGLMEVAGPRLHMRPFIGLPLLHVEEPEFTGAKRLVKVAMDRLVAGGALLLLAPVLAAIALAVRLDSPGPVLFRQVRVGQGGREFTMLKFRTMVADAELRRAELLGQNQNADGLLFKIADDPRITPVGRLLRRFSLDELPQLFNVLSGRMSLVGPRPPLPSEVALYDDSVRRRLLVKPGLTGLWQVSGRSDLTWEESVRLDLRYVENWSLLLDVMILWKTGFAVVRARGAY</sequence>
<proteinExistence type="inferred from homology"/>
<reference evidence="11" key="1">
    <citation type="journal article" date="2019" name="Int. J. Syst. Evol. Microbiol.">
        <title>The Global Catalogue of Microorganisms (GCM) 10K type strain sequencing project: providing services to taxonomists for standard genome sequencing and annotation.</title>
        <authorList>
            <consortium name="The Broad Institute Genomics Platform"/>
            <consortium name="The Broad Institute Genome Sequencing Center for Infectious Disease"/>
            <person name="Wu L."/>
            <person name="Ma J."/>
        </authorList>
    </citation>
    <scope>NUCLEOTIDE SEQUENCE [LARGE SCALE GENOMIC DNA]</scope>
    <source>
        <strain evidence="11">JCM 3338</strain>
    </source>
</reference>
<dbReference type="InterPro" id="IPR017475">
    <property type="entry name" value="EPS_sugar_tfrase"/>
</dbReference>
<evidence type="ECO:0000259" key="9">
    <source>
        <dbReference type="Pfam" id="PF02397"/>
    </source>
</evidence>